<dbReference type="SUPFAM" id="SSF53850">
    <property type="entry name" value="Periplasmic binding protein-like II"/>
    <property type="match status" value="1"/>
</dbReference>
<organism evidence="4 5">
    <name type="scientific">Janthinobacterium lividum</name>
    <dbReference type="NCBI Taxonomy" id="29581"/>
    <lineage>
        <taxon>Bacteria</taxon>
        <taxon>Pseudomonadati</taxon>
        <taxon>Pseudomonadota</taxon>
        <taxon>Betaproteobacteria</taxon>
        <taxon>Burkholderiales</taxon>
        <taxon>Oxalobacteraceae</taxon>
        <taxon>Janthinobacterium</taxon>
    </lineage>
</organism>
<evidence type="ECO:0000313" key="5">
    <source>
        <dbReference type="Proteomes" id="UP000179840"/>
    </source>
</evidence>
<dbReference type="PANTHER" id="PTHR35936:SF20">
    <property type="entry name" value="ABC TRANSPORTER ARGININE-BINDING PROTEIN 2-RELATED"/>
    <property type="match status" value="1"/>
</dbReference>
<name>A0A1S1U188_9BURK</name>
<sequence length="253" mass="27759">MRLRHVLLAAMLLGSVLPAQACRMTMALEQWPPYLYRDAQGNYTGLDLELLRAIFKEARCTLLTAPELPTARRQLLFQKGGLDLMLAASDTSERHAYARFSVSYRDETVGIFGKAGTHAAQRHVGSFAQLARGKATLLAPKVGWYGAQYAAARPALEKAGRLNTFGSFQQGIRMLEADRADLLLGDVLAVRHEARLQGVALNTLPFLVLRAPVHLMLNARTTSADDLARLNAAITHLEQRGALAAIRARYDAP</sequence>
<dbReference type="InterPro" id="IPR001638">
    <property type="entry name" value="Solute-binding_3/MltF_N"/>
</dbReference>
<dbReference type="PANTHER" id="PTHR35936">
    <property type="entry name" value="MEMBRANE-BOUND LYTIC MUREIN TRANSGLYCOSYLASE F"/>
    <property type="match status" value="1"/>
</dbReference>
<feature type="chain" id="PRO_5010233131" evidence="2">
    <location>
        <begin position="22"/>
        <end position="253"/>
    </location>
</feature>
<dbReference type="Pfam" id="PF00497">
    <property type="entry name" value="SBP_bac_3"/>
    <property type="match status" value="1"/>
</dbReference>
<proteinExistence type="predicted"/>
<evidence type="ECO:0000313" key="4">
    <source>
        <dbReference type="EMBL" id="OHV93946.1"/>
    </source>
</evidence>
<feature type="signal peptide" evidence="2">
    <location>
        <begin position="1"/>
        <end position="21"/>
    </location>
</feature>
<dbReference type="Gene3D" id="3.40.190.10">
    <property type="entry name" value="Periplasmic binding protein-like II"/>
    <property type="match status" value="2"/>
</dbReference>
<keyword evidence="1 2" id="KW-0732">Signal</keyword>
<dbReference type="AlphaFoldDB" id="A0A1S1U188"/>
<dbReference type="SMART" id="SM00062">
    <property type="entry name" value="PBPb"/>
    <property type="match status" value="1"/>
</dbReference>
<evidence type="ECO:0000259" key="3">
    <source>
        <dbReference type="SMART" id="SM00062"/>
    </source>
</evidence>
<reference evidence="4 5" key="1">
    <citation type="submission" date="2015-06" db="EMBL/GenBank/DDBJ databases">
        <title>Draft genome sequencing of a biphenyl-degrading bacterium, Janthinobacterium lividum MEG1.</title>
        <authorList>
            <person name="Shimodaira J."/>
            <person name="Hatta T."/>
        </authorList>
    </citation>
    <scope>NUCLEOTIDE SEQUENCE [LARGE SCALE GENOMIC DNA]</scope>
    <source>
        <strain evidence="4 5">MEG1</strain>
    </source>
</reference>
<accession>A0A1S1U188</accession>
<comment type="caution">
    <text evidence="4">The sequence shown here is derived from an EMBL/GenBank/DDBJ whole genome shotgun (WGS) entry which is preliminary data.</text>
</comment>
<dbReference type="RefSeq" id="WP_071079683.1">
    <property type="nucleotide sequence ID" value="NZ_LFKP01000014.1"/>
</dbReference>
<feature type="domain" description="Solute-binding protein family 3/N-terminal" evidence="3">
    <location>
        <begin position="23"/>
        <end position="253"/>
    </location>
</feature>
<dbReference type="EMBL" id="LFKP01000014">
    <property type="protein sequence ID" value="OHV93946.1"/>
    <property type="molecule type" value="Genomic_DNA"/>
</dbReference>
<gene>
    <name evidence="4" type="ORF">AKG95_25445</name>
</gene>
<evidence type="ECO:0000256" key="2">
    <source>
        <dbReference type="SAM" id="SignalP"/>
    </source>
</evidence>
<dbReference type="Proteomes" id="UP000179840">
    <property type="component" value="Unassembled WGS sequence"/>
</dbReference>
<protein>
    <submittedName>
        <fullName evidence="4">ABC transporter substrate-binding protein</fullName>
    </submittedName>
</protein>
<evidence type="ECO:0000256" key="1">
    <source>
        <dbReference type="ARBA" id="ARBA00022729"/>
    </source>
</evidence>